<evidence type="ECO:0000313" key="3">
    <source>
        <dbReference type="Proteomes" id="UP001152798"/>
    </source>
</evidence>
<evidence type="ECO:0000256" key="1">
    <source>
        <dbReference type="SAM" id="SignalP"/>
    </source>
</evidence>
<keyword evidence="1" id="KW-0732">Signal</keyword>
<evidence type="ECO:0000313" key="2">
    <source>
        <dbReference type="EMBL" id="CAH1397905.1"/>
    </source>
</evidence>
<reference evidence="2" key="1">
    <citation type="submission" date="2022-01" db="EMBL/GenBank/DDBJ databases">
        <authorList>
            <person name="King R."/>
        </authorList>
    </citation>
    <scope>NUCLEOTIDE SEQUENCE</scope>
</reference>
<dbReference type="AlphaFoldDB" id="A0A9P0H975"/>
<evidence type="ECO:0008006" key="4">
    <source>
        <dbReference type="Google" id="ProtNLM"/>
    </source>
</evidence>
<feature type="signal peptide" evidence="1">
    <location>
        <begin position="1"/>
        <end position="18"/>
    </location>
</feature>
<keyword evidence="3" id="KW-1185">Reference proteome</keyword>
<protein>
    <recommendedName>
        <fullName evidence="4">Neuropeptide</fullName>
    </recommendedName>
</protein>
<sequence>MQFQVVFLFLVFITCSSSYFLGHRNGILLDMLTRPKTGSAQTRCTDVLCCPEGSICGIGTAYCYNTYGVLQQLMKSCQ</sequence>
<accession>A0A9P0H975</accession>
<dbReference type="Proteomes" id="UP001152798">
    <property type="component" value="Chromosome 4"/>
</dbReference>
<organism evidence="2 3">
    <name type="scientific">Nezara viridula</name>
    <name type="common">Southern green stink bug</name>
    <name type="synonym">Cimex viridulus</name>
    <dbReference type="NCBI Taxonomy" id="85310"/>
    <lineage>
        <taxon>Eukaryota</taxon>
        <taxon>Metazoa</taxon>
        <taxon>Ecdysozoa</taxon>
        <taxon>Arthropoda</taxon>
        <taxon>Hexapoda</taxon>
        <taxon>Insecta</taxon>
        <taxon>Pterygota</taxon>
        <taxon>Neoptera</taxon>
        <taxon>Paraneoptera</taxon>
        <taxon>Hemiptera</taxon>
        <taxon>Heteroptera</taxon>
        <taxon>Panheteroptera</taxon>
        <taxon>Pentatomomorpha</taxon>
        <taxon>Pentatomoidea</taxon>
        <taxon>Pentatomidae</taxon>
        <taxon>Pentatominae</taxon>
        <taxon>Nezara</taxon>
    </lineage>
</organism>
<name>A0A9P0H975_NEZVI</name>
<proteinExistence type="predicted"/>
<dbReference type="EMBL" id="OV725080">
    <property type="protein sequence ID" value="CAH1397905.1"/>
    <property type="molecule type" value="Genomic_DNA"/>
</dbReference>
<feature type="chain" id="PRO_5040205133" description="Neuropeptide" evidence="1">
    <location>
        <begin position="19"/>
        <end position="78"/>
    </location>
</feature>
<gene>
    <name evidence="2" type="ORF">NEZAVI_LOCUS7652</name>
</gene>